<name>A0A1B6K8S4_9HEMI</name>
<evidence type="ECO:0008006" key="3">
    <source>
        <dbReference type="Google" id="ProtNLM"/>
    </source>
</evidence>
<feature type="non-terminal residue" evidence="2">
    <location>
        <position position="1"/>
    </location>
</feature>
<evidence type="ECO:0000313" key="2">
    <source>
        <dbReference type="EMBL" id="JAT07859.1"/>
    </source>
</evidence>
<accession>A0A1B6K8S4</accession>
<dbReference type="InterPro" id="IPR036514">
    <property type="entry name" value="SGNH_hydro_sf"/>
</dbReference>
<dbReference type="Gene3D" id="3.40.50.1110">
    <property type="entry name" value="SGNH hydrolase"/>
    <property type="match status" value="1"/>
</dbReference>
<gene>
    <name evidence="2" type="ORF">g.10005</name>
</gene>
<sequence>LEQALIEEKRLNYKMKTHPRNDFFTNILQQELNKNKIENENLKSVIDILQNDNKKLLEEVNQHRNDSKCLQCYPPLDNLWHTVNRISSKSNIECSNAYAVLAHENPNYNEKSMLDEEIKTGKSFEQNSNKTITKKVKTNASCKIDITESKYKIVILADSHGKNIGNMIEQRSSSNVCSYIRPGAKFNQATEEVKELTKDLSKNDHLLVIAGTNNIESTSIEQVIEDIQKLIKNSQHTNLVLATIPMRFDTPNLDLKISRVNVEIENIAKNHPELKLLPLHIFPRHVFTSHGLHMNKKGKVKIAGMFLNLLHNYCYTVKETDVANDQITIVEAEMSQIIDQYKDDPMLVLRILYPLISMTLKNICLLG</sequence>
<dbReference type="AlphaFoldDB" id="A0A1B6K8S4"/>
<organism evidence="2">
    <name type="scientific">Graphocephala atropunctata</name>
    <dbReference type="NCBI Taxonomy" id="36148"/>
    <lineage>
        <taxon>Eukaryota</taxon>
        <taxon>Metazoa</taxon>
        <taxon>Ecdysozoa</taxon>
        <taxon>Arthropoda</taxon>
        <taxon>Hexapoda</taxon>
        <taxon>Insecta</taxon>
        <taxon>Pterygota</taxon>
        <taxon>Neoptera</taxon>
        <taxon>Paraneoptera</taxon>
        <taxon>Hemiptera</taxon>
        <taxon>Auchenorrhyncha</taxon>
        <taxon>Membracoidea</taxon>
        <taxon>Cicadellidae</taxon>
        <taxon>Cicadellinae</taxon>
        <taxon>Cicadellini</taxon>
        <taxon>Graphocephala</taxon>
    </lineage>
</organism>
<proteinExistence type="predicted"/>
<dbReference type="CDD" id="cd00229">
    <property type="entry name" value="SGNH_hydrolase"/>
    <property type="match status" value="1"/>
</dbReference>
<feature type="coiled-coil region" evidence="1">
    <location>
        <begin position="32"/>
        <end position="66"/>
    </location>
</feature>
<dbReference type="EMBL" id="GEBQ01032118">
    <property type="protein sequence ID" value="JAT07859.1"/>
    <property type="molecule type" value="Transcribed_RNA"/>
</dbReference>
<protein>
    <recommendedName>
        <fullName evidence="3">SGNH hydrolase-type esterase domain-containing protein</fullName>
    </recommendedName>
</protein>
<evidence type="ECO:0000256" key="1">
    <source>
        <dbReference type="SAM" id="Coils"/>
    </source>
</evidence>
<dbReference type="SUPFAM" id="SSF52266">
    <property type="entry name" value="SGNH hydrolase"/>
    <property type="match status" value="1"/>
</dbReference>
<reference evidence="2" key="1">
    <citation type="submission" date="2015-11" db="EMBL/GenBank/DDBJ databases">
        <title>De novo transcriptome assembly of four potential Pierce s Disease insect vectors from Arizona vineyards.</title>
        <authorList>
            <person name="Tassone E.E."/>
        </authorList>
    </citation>
    <scope>NUCLEOTIDE SEQUENCE</scope>
</reference>
<keyword evidence="1" id="KW-0175">Coiled coil</keyword>